<accession>A0A0R1VXM1</accession>
<dbReference type="Proteomes" id="UP000051820">
    <property type="component" value="Unassembled WGS sequence"/>
</dbReference>
<reference evidence="1 2" key="1">
    <citation type="journal article" date="2015" name="Genome Announc.">
        <title>Expanding the biotechnology potential of lactobacilli through comparative genomics of 213 strains and associated genera.</title>
        <authorList>
            <person name="Sun Z."/>
            <person name="Harris H.M."/>
            <person name="McCann A."/>
            <person name="Guo C."/>
            <person name="Argimon S."/>
            <person name="Zhang W."/>
            <person name="Yang X."/>
            <person name="Jeffery I.B."/>
            <person name="Cooney J.C."/>
            <person name="Kagawa T.F."/>
            <person name="Liu W."/>
            <person name="Song Y."/>
            <person name="Salvetti E."/>
            <person name="Wrobel A."/>
            <person name="Rasinkangas P."/>
            <person name="Parkhill J."/>
            <person name="Rea M.C."/>
            <person name="O'Sullivan O."/>
            <person name="Ritari J."/>
            <person name="Douillard F.P."/>
            <person name="Paul Ross R."/>
            <person name="Yang R."/>
            <person name="Briner A.E."/>
            <person name="Felis G.E."/>
            <person name="de Vos W.M."/>
            <person name="Barrangou R."/>
            <person name="Klaenhammer T.R."/>
            <person name="Caufield P.W."/>
            <person name="Cui Y."/>
            <person name="Zhang H."/>
            <person name="O'Toole P.W."/>
        </authorList>
    </citation>
    <scope>NUCLEOTIDE SEQUENCE [LARGE SCALE GENOMIC DNA]</scope>
    <source>
        <strain evidence="1 2">DSM 5007</strain>
    </source>
</reference>
<keyword evidence="2" id="KW-1185">Reference proteome</keyword>
<dbReference type="InterPro" id="IPR036614">
    <property type="entry name" value="RusA-like_sf"/>
</dbReference>
<evidence type="ECO:0000313" key="1">
    <source>
        <dbReference type="EMBL" id="KRM10194.1"/>
    </source>
</evidence>
<dbReference type="Gene3D" id="3.30.1330.70">
    <property type="entry name" value="Holliday junction resolvase RusA"/>
    <property type="match status" value="1"/>
</dbReference>
<dbReference type="GO" id="GO:0006281">
    <property type="term" value="P:DNA repair"/>
    <property type="evidence" value="ECO:0007669"/>
    <property type="project" value="InterPro"/>
</dbReference>
<comment type="caution">
    <text evidence="1">The sequence shown here is derived from an EMBL/GenBank/DDBJ whole genome shotgun (WGS) entry which is preliminary data.</text>
</comment>
<dbReference type="SUPFAM" id="SSF103084">
    <property type="entry name" value="Holliday junction resolvase RusA"/>
    <property type="match status" value="1"/>
</dbReference>
<gene>
    <name evidence="1" type="ORF">FD16_GL001465</name>
</gene>
<organism evidence="1 2">
    <name type="scientific">Paucilactobacillus suebicus DSM 5007 = KCTC 3549</name>
    <dbReference type="NCBI Taxonomy" id="1423807"/>
    <lineage>
        <taxon>Bacteria</taxon>
        <taxon>Bacillati</taxon>
        <taxon>Bacillota</taxon>
        <taxon>Bacilli</taxon>
        <taxon>Lactobacillales</taxon>
        <taxon>Lactobacillaceae</taxon>
        <taxon>Paucilactobacillus</taxon>
    </lineage>
</organism>
<dbReference type="EMBL" id="AZGF01000031">
    <property type="protein sequence ID" value="KRM10194.1"/>
    <property type="molecule type" value="Genomic_DNA"/>
</dbReference>
<dbReference type="GO" id="GO:0006310">
    <property type="term" value="P:DNA recombination"/>
    <property type="evidence" value="ECO:0007669"/>
    <property type="project" value="InterPro"/>
</dbReference>
<dbReference type="InterPro" id="IPR008822">
    <property type="entry name" value="Endonuclease_RusA-like"/>
</dbReference>
<dbReference type="GO" id="GO:0000287">
    <property type="term" value="F:magnesium ion binding"/>
    <property type="evidence" value="ECO:0007669"/>
    <property type="project" value="InterPro"/>
</dbReference>
<dbReference type="STRING" id="1423807.FD16_GL001465"/>
<dbReference type="eggNOG" id="COG4570">
    <property type="taxonomic scope" value="Bacteria"/>
</dbReference>
<sequence length="144" mass="16664">MEKLKEIDLTLPIEPIQQIRPRARRMGKSISMYDPKKVKDYKKMLAKIASDKYLHEPLKGELIVDLTFARAVQKSVTKSERLKRLSNAHRPRMKPDVDNYIKSTLDGLNGVLWNDDAQIVDLNAHKVYDVIPHVDIRVVEIADY</sequence>
<dbReference type="PATRIC" id="fig|1423807.3.peg.1495"/>
<evidence type="ECO:0000313" key="2">
    <source>
        <dbReference type="Proteomes" id="UP000051820"/>
    </source>
</evidence>
<dbReference type="AlphaFoldDB" id="A0A0R1VXM1"/>
<name>A0A0R1VXM1_9LACO</name>
<dbReference type="Pfam" id="PF05866">
    <property type="entry name" value="RusA"/>
    <property type="match status" value="1"/>
</dbReference>
<protein>
    <submittedName>
        <fullName evidence="1">Holliday junction resolvase</fullName>
    </submittedName>
</protein>
<proteinExistence type="predicted"/>